<keyword evidence="5" id="KW-1185">Reference proteome</keyword>
<reference evidence="4 5" key="1">
    <citation type="submission" date="2020-04" db="EMBL/GenBank/DDBJ databases">
        <title>Gordonia sp. nov. TBRC 11910.</title>
        <authorList>
            <person name="Suriyachadkun C."/>
        </authorList>
    </citation>
    <scope>NUCLEOTIDE SEQUENCE [LARGE SCALE GENOMIC DNA]</scope>
    <source>
        <strain evidence="4 5">TBRC 11910</strain>
    </source>
</reference>
<dbReference type="PANTHER" id="PTHR42856">
    <property type="entry name" value="ACYL-COENZYME A THIOESTERASE PAAI"/>
    <property type="match status" value="1"/>
</dbReference>
<gene>
    <name evidence="4" type="primary">paaI</name>
    <name evidence="4" type="ORF">HH308_26765</name>
</gene>
<dbReference type="PANTHER" id="PTHR42856:SF1">
    <property type="entry name" value="ACYL-COENZYME A THIOESTERASE PAAI"/>
    <property type="match status" value="1"/>
</dbReference>
<dbReference type="InterPro" id="IPR011973">
    <property type="entry name" value="PaaD"/>
</dbReference>
<dbReference type="InterPro" id="IPR029069">
    <property type="entry name" value="HotDog_dom_sf"/>
</dbReference>
<proteinExistence type="inferred from homology"/>
<accession>A0A848L322</accession>
<dbReference type="SUPFAM" id="SSF54637">
    <property type="entry name" value="Thioesterase/thiol ester dehydrase-isomerase"/>
    <property type="match status" value="1"/>
</dbReference>
<dbReference type="AlphaFoldDB" id="A0A848L322"/>
<comment type="caution">
    <text evidence="4">The sequence shown here is derived from an EMBL/GenBank/DDBJ whole genome shotgun (WGS) entry which is preliminary data.</text>
</comment>
<dbReference type="FunFam" id="3.10.129.10:FF:000022">
    <property type="entry name" value="Phenylacetic acid degradation protein"/>
    <property type="match status" value="1"/>
</dbReference>
<evidence type="ECO:0000256" key="2">
    <source>
        <dbReference type="ARBA" id="ARBA00022801"/>
    </source>
</evidence>
<comment type="similarity">
    <text evidence="1">Belongs to the thioesterase PaaI family.</text>
</comment>
<dbReference type="RefSeq" id="WP_170197360.1">
    <property type="nucleotide sequence ID" value="NZ_JABBNB010000042.1"/>
</dbReference>
<organism evidence="4 5">
    <name type="scientific">Gordonia asplenii</name>
    <dbReference type="NCBI Taxonomy" id="2725283"/>
    <lineage>
        <taxon>Bacteria</taxon>
        <taxon>Bacillati</taxon>
        <taxon>Actinomycetota</taxon>
        <taxon>Actinomycetes</taxon>
        <taxon>Mycobacteriales</taxon>
        <taxon>Gordoniaceae</taxon>
        <taxon>Gordonia</taxon>
    </lineage>
</organism>
<dbReference type="InterPro" id="IPR003736">
    <property type="entry name" value="PAAI_dom"/>
</dbReference>
<sequence length="123" mass="13359">MFAGDKASRALGIELIELGPGRAKTTMRVTEEMLNGYGMTHGGYVFIVADTTFALACNSHDDSAVAARADIRFLRPTHEGDLLVAEAVERQRIGRTGLYDITVSVGEQVVAEFRGDSRTIARK</sequence>
<evidence type="ECO:0000259" key="3">
    <source>
        <dbReference type="Pfam" id="PF03061"/>
    </source>
</evidence>
<dbReference type="Gene3D" id="3.10.129.10">
    <property type="entry name" value="Hotdog Thioesterase"/>
    <property type="match status" value="1"/>
</dbReference>
<evidence type="ECO:0000256" key="1">
    <source>
        <dbReference type="ARBA" id="ARBA00008324"/>
    </source>
</evidence>
<protein>
    <submittedName>
        <fullName evidence="4">Hydroxyphenylacetyl-CoA thioesterase PaaI</fullName>
    </submittedName>
</protein>
<dbReference type="EMBL" id="JABBNB010000042">
    <property type="protein sequence ID" value="NMO04832.1"/>
    <property type="molecule type" value="Genomic_DNA"/>
</dbReference>
<feature type="domain" description="Thioesterase" evidence="3">
    <location>
        <begin position="37"/>
        <end position="108"/>
    </location>
</feature>
<dbReference type="NCBIfam" id="TIGR02286">
    <property type="entry name" value="PaaD"/>
    <property type="match status" value="1"/>
</dbReference>
<name>A0A848L322_9ACTN</name>
<dbReference type="Pfam" id="PF03061">
    <property type="entry name" value="4HBT"/>
    <property type="match status" value="1"/>
</dbReference>
<dbReference type="CDD" id="cd03443">
    <property type="entry name" value="PaaI_thioesterase"/>
    <property type="match status" value="1"/>
</dbReference>
<dbReference type="InterPro" id="IPR052723">
    <property type="entry name" value="Acyl-CoA_thioesterase_PaaI"/>
</dbReference>
<dbReference type="Proteomes" id="UP000550729">
    <property type="component" value="Unassembled WGS sequence"/>
</dbReference>
<dbReference type="NCBIfam" id="TIGR00369">
    <property type="entry name" value="unchar_dom_1"/>
    <property type="match status" value="1"/>
</dbReference>
<evidence type="ECO:0000313" key="4">
    <source>
        <dbReference type="EMBL" id="NMO04832.1"/>
    </source>
</evidence>
<evidence type="ECO:0000313" key="5">
    <source>
        <dbReference type="Proteomes" id="UP000550729"/>
    </source>
</evidence>
<keyword evidence="2" id="KW-0378">Hydrolase</keyword>
<dbReference type="InterPro" id="IPR006683">
    <property type="entry name" value="Thioestr_dom"/>
</dbReference>
<dbReference type="GO" id="GO:0016289">
    <property type="term" value="F:acyl-CoA hydrolase activity"/>
    <property type="evidence" value="ECO:0007669"/>
    <property type="project" value="TreeGrafter"/>
</dbReference>